<accession>A0A9N9SL65</accession>
<keyword evidence="2" id="KW-1185">Reference proteome</keyword>
<dbReference type="Proteomes" id="UP001153737">
    <property type="component" value="Chromosome 9"/>
</dbReference>
<proteinExistence type="predicted"/>
<dbReference type="AlphaFoldDB" id="A0A9N9SL65"/>
<sequence length="259" mass="29285">MMNNKETNENKDSEQTVCGEIKERVEQMVTVSKDIKKFVLDDSNKISKVASSYILDKVSVMEEIISKLIAERAEARGRAEECRALVKLMAVMPNITNTSVPQASVSSKVVQPVKQKVEVKTFAVAVKSDKGEKVEEIMKKVDEMSRDLKTVRVRTVRKIKDGVVIEAATQEDAKNIRTKIKGKNLKIAEAITLNPKIIVFDVPKEVTDTELLEDLYNKNGMSRVTVEDFNNWVKVDGRKKMRHDLDNVILSLNDEIAEY</sequence>
<dbReference type="OrthoDB" id="6784486at2759"/>
<protein>
    <submittedName>
        <fullName evidence="1">Uncharacterized protein</fullName>
    </submittedName>
</protein>
<gene>
    <name evidence="1" type="ORF">PHAECO_LOCUS12910</name>
</gene>
<name>A0A9N9SL65_PHACE</name>
<evidence type="ECO:0000313" key="1">
    <source>
        <dbReference type="EMBL" id="CAG9825804.1"/>
    </source>
</evidence>
<dbReference type="EMBL" id="OU896715">
    <property type="protein sequence ID" value="CAG9825804.1"/>
    <property type="molecule type" value="Genomic_DNA"/>
</dbReference>
<organism evidence="1 2">
    <name type="scientific">Phaedon cochleariae</name>
    <name type="common">Mustard beetle</name>
    <dbReference type="NCBI Taxonomy" id="80249"/>
    <lineage>
        <taxon>Eukaryota</taxon>
        <taxon>Metazoa</taxon>
        <taxon>Ecdysozoa</taxon>
        <taxon>Arthropoda</taxon>
        <taxon>Hexapoda</taxon>
        <taxon>Insecta</taxon>
        <taxon>Pterygota</taxon>
        <taxon>Neoptera</taxon>
        <taxon>Endopterygota</taxon>
        <taxon>Coleoptera</taxon>
        <taxon>Polyphaga</taxon>
        <taxon>Cucujiformia</taxon>
        <taxon>Chrysomeloidea</taxon>
        <taxon>Chrysomelidae</taxon>
        <taxon>Chrysomelinae</taxon>
        <taxon>Chrysomelini</taxon>
        <taxon>Phaedon</taxon>
    </lineage>
</organism>
<evidence type="ECO:0000313" key="2">
    <source>
        <dbReference type="Proteomes" id="UP001153737"/>
    </source>
</evidence>
<reference evidence="1" key="2">
    <citation type="submission" date="2022-10" db="EMBL/GenBank/DDBJ databases">
        <authorList>
            <consortium name="ENA_rothamsted_submissions"/>
            <consortium name="culmorum"/>
            <person name="King R."/>
        </authorList>
    </citation>
    <scope>NUCLEOTIDE SEQUENCE</scope>
</reference>
<reference evidence="1" key="1">
    <citation type="submission" date="2022-01" db="EMBL/GenBank/DDBJ databases">
        <authorList>
            <person name="King R."/>
        </authorList>
    </citation>
    <scope>NUCLEOTIDE SEQUENCE</scope>
</reference>